<dbReference type="Proteomes" id="UP000193467">
    <property type="component" value="Unassembled WGS sequence"/>
</dbReference>
<gene>
    <name evidence="1" type="ORF">BCR35DRAFT_335864</name>
</gene>
<dbReference type="EMBL" id="MCGR01000101">
    <property type="protein sequence ID" value="ORY54075.1"/>
    <property type="molecule type" value="Genomic_DNA"/>
</dbReference>
<evidence type="ECO:0000313" key="1">
    <source>
        <dbReference type="EMBL" id="ORY54075.1"/>
    </source>
</evidence>
<protein>
    <submittedName>
        <fullName evidence="1">Uncharacterized protein</fullName>
    </submittedName>
</protein>
<evidence type="ECO:0000313" key="2">
    <source>
        <dbReference type="Proteomes" id="UP000193467"/>
    </source>
</evidence>
<organism evidence="1 2">
    <name type="scientific">Leucosporidium creatinivorum</name>
    <dbReference type="NCBI Taxonomy" id="106004"/>
    <lineage>
        <taxon>Eukaryota</taxon>
        <taxon>Fungi</taxon>
        <taxon>Dikarya</taxon>
        <taxon>Basidiomycota</taxon>
        <taxon>Pucciniomycotina</taxon>
        <taxon>Microbotryomycetes</taxon>
        <taxon>Leucosporidiales</taxon>
        <taxon>Leucosporidium</taxon>
    </lineage>
</organism>
<dbReference type="AlphaFoldDB" id="A0A1Y2D672"/>
<accession>A0A1Y2D672</accession>
<reference evidence="1 2" key="1">
    <citation type="submission" date="2016-07" db="EMBL/GenBank/DDBJ databases">
        <title>Pervasive Adenine N6-methylation of Active Genes in Fungi.</title>
        <authorList>
            <consortium name="DOE Joint Genome Institute"/>
            <person name="Mondo S.J."/>
            <person name="Dannebaum R.O."/>
            <person name="Kuo R.C."/>
            <person name="Labutti K."/>
            <person name="Haridas S."/>
            <person name="Kuo A."/>
            <person name="Salamov A."/>
            <person name="Ahrendt S.R."/>
            <person name="Lipzen A."/>
            <person name="Sullivan W."/>
            <person name="Andreopoulos W.B."/>
            <person name="Clum A."/>
            <person name="Lindquist E."/>
            <person name="Daum C."/>
            <person name="Ramamoorthy G.K."/>
            <person name="Gryganskyi A."/>
            <person name="Culley D."/>
            <person name="Magnuson J.K."/>
            <person name="James T.Y."/>
            <person name="O'Malley M.A."/>
            <person name="Stajich J.E."/>
            <person name="Spatafora J.W."/>
            <person name="Visel A."/>
            <person name="Grigoriev I.V."/>
        </authorList>
    </citation>
    <scope>NUCLEOTIDE SEQUENCE [LARGE SCALE GENOMIC DNA]</scope>
    <source>
        <strain evidence="1 2">62-1032</strain>
    </source>
</reference>
<name>A0A1Y2D672_9BASI</name>
<dbReference type="InParanoid" id="A0A1Y2D672"/>
<proteinExistence type="predicted"/>
<keyword evidence="2" id="KW-1185">Reference proteome</keyword>
<dbReference type="STRING" id="106004.A0A1Y2D672"/>
<comment type="caution">
    <text evidence="1">The sequence shown here is derived from an EMBL/GenBank/DDBJ whole genome shotgun (WGS) entry which is preliminary data.</text>
</comment>
<sequence length="286" mass="32284">MSSSSHWKACDVEYWHAPLHIPFFGDHSAYTCKLYRLISKLPLPMPTGKLVEHIRLGEYLKLPLRIKTTPSPSLNKAWLFCSPSRSSINKLYLHFAKTRQAKSERLLQSTTAECLLFDVLVKMWKKFTTTNTFNLDLPILAGTCREYLLVAGTCLAGNWYLQDRSPANHALNTVSAHKRPVLGGIGLAHKQMPKVIANLIAGVTHCSPINMPLSLQFILVDNCCSQYLKMIVKTMNNPHYKCVARNLTSAILKAPAVVKTRLLPGRPALYHLPEDQEQLLEEMYTK</sequence>